<comment type="caution">
    <text evidence="8">The sequence shown here is derived from an EMBL/GenBank/DDBJ whole genome shotgun (WGS) entry which is preliminary data.</text>
</comment>
<evidence type="ECO:0000313" key="8">
    <source>
        <dbReference type="EMBL" id="EDP95327.1"/>
    </source>
</evidence>
<organism evidence="8 9">
    <name type="scientific">Kordia algicida OT-1</name>
    <dbReference type="NCBI Taxonomy" id="391587"/>
    <lineage>
        <taxon>Bacteria</taxon>
        <taxon>Pseudomonadati</taxon>
        <taxon>Bacteroidota</taxon>
        <taxon>Flavobacteriia</taxon>
        <taxon>Flavobacteriales</taxon>
        <taxon>Flavobacteriaceae</taxon>
        <taxon>Kordia</taxon>
    </lineage>
</organism>
<dbReference type="InterPro" id="IPR036259">
    <property type="entry name" value="MFS_trans_sf"/>
</dbReference>
<reference evidence="8 9" key="1">
    <citation type="journal article" date="2011" name="J. Bacteriol.">
        <title>Genome sequence of the algicidal bacterium Kordia algicida OT-1.</title>
        <authorList>
            <person name="Lee H.S."/>
            <person name="Kang S.G."/>
            <person name="Kwon K.K."/>
            <person name="Lee J.H."/>
            <person name="Kim S.J."/>
        </authorList>
    </citation>
    <scope>NUCLEOTIDE SEQUENCE [LARGE SCALE GENOMIC DNA]</scope>
    <source>
        <strain evidence="8 9">OT-1</strain>
    </source>
</reference>
<dbReference type="InterPro" id="IPR050171">
    <property type="entry name" value="MFS_Transporters"/>
</dbReference>
<dbReference type="PANTHER" id="PTHR23517">
    <property type="entry name" value="RESISTANCE PROTEIN MDTM, PUTATIVE-RELATED-RELATED"/>
    <property type="match status" value="1"/>
</dbReference>
<dbReference type="PANTHER" id="PTHR23517:SF15">
    <property type="entry name" value="PROTON-DEPENDENT OLIGOPEPTIDE FAMILY TRANSPORT PROTEIN"/>
    <property type="match status" value="1"/>
</dbReference>
<dbReference type="GO" id="GO:0008878">
    <property type="term" value="F:glucose-1-phosphate adenylyltransferase activity"/>
    <property type="evidence" value="ECO:0007669"/>
    <property type="project" value="UniProtKB-EC"/>
</dbReference>
<dbReference type="Proteomes" id="UP000002945">
    <property type="component" value="Unassembled WGS sequence"/>
</dbReference>
<keyword evidence="9" id="KW-1185">Reference proteome</keyword>
<keyword evidence="6 7" id="KW-0472">Membrane</keyword>
<evidence type="ECO:0000313" key="9">
    <source>
        <dbReference type="Proteomes" id="UP000002945"/>
    </source>
</evidence>
<dbReference type="STRING" id="391587.KAOT1_09651"/>
<keyword evidence="8" id="KW-0548">Nucleotidyltransferase</keyword>
<gene>
    <name evidence="8" type="primary">glgC</name>
    <name evidence="8" type="ORF">KAOT1_09651</name>
</gene>
<evidence type="ECO:0000256" key="4">
    <source>
        <dbReference type="ARBA" id="ARBA00022692"/>
    </source>
</evidence>
<dbReference type="Gene3D" id="1.20.1250.20">
    <property type="entry name" value="MFS general substrate transporter like domains"/>
    <property type="match status" value="2"/>
</dbReference>
<accession>A9E471</accession>
<dbReference type="InterPro" id="IPR018456">
    <property type="entry name" value="PTR2_symporter_CS"/>
</dbReference>
<feature type="transmembrane region" description="Helical" evidence="7">
    <location>
        <begin position="144"/>
        <end position="163"/>
    </location>
</feature>
<keyword evidence="2" id="KW-0813">Transport</keyword>
<dbReference type="EMBL" id="ABIB01000009">
    <property type="protein sequence ID" value="EDP95327.1"/>
    <property type="molecule type" value="Genomic_DNA"/>
</dbReference>
<dbReference type="AlphaFoldDB" id="A9E471"/>
<dbReference type="GO" id="GO:0006857">
    <property type="term" value="P:oligopeptide transport"/>
    <property type="evidence" value="ECO:0007669"/>
    <property type="project" value="InterPro"/>
</dbReference>
<feature type="transmembrane region" description="Helical" evidence="7">
    <location>
        <begin position="257"/>
        <end position="274"/>
    </location>
</feature>
<sequence length="388" mass="43112">MCYYGIRSILILYMVGEALQLGDYGAITIYKYLTYFLILTQFIGGIFGDFVLNNKKAILIGGLLAVVGCINTILPSEYLVYLGLALMTFGTGFIKTNILAAFGKTYINHKKYLNTAFSFYYLIVNIGAFIGFSLFAIISTKLGFVVSFGIAAILYVVISLISLAISEGKEKLEYDMQKVSSNSVLYVVVAIFLSALFWGIYELGGTHTSVILSNGDFTGQFGDNISLGFINQLNFYIIVPLLIFGGILWLKFHRSQFLKIAFGFLCMSLAFLQLTNVAMVDVEDSLFHLISSIFFLALAEICIGPMVLSIVTRYTNPKFLTMTMAAYAGISFSIVYMLSPVSDIVYDKSELFTFLGMILAAAITILLFLAVFLRRYYLRNNQNQSSTT</sequence>
<feature type="transmembrane region" description="Helical" evidence="7">
    <location>
        <begin position="119"/>
        <end position="138"/>
    </location>
</feature>
<protein>
    <submittedName>
        <fullName evidence="8">Glucose-1-phosphate adenylyltransferase</fullName>
        <ecNumber evidence="8">2.7.7.27</ecNumber>
    </submittedName>
</protein>
<dbReference type="eggNOG" id="COG3104">
    <property type="taxonomic scope" value="Bacteria"/>
</dbReference>
<feature type="transmembrane region" description="Helical" evidence="7">
    <location>
        <begin position="351"/>
        <end position="373"/>
    </location>
</feature>
<feature type="transmembrane region" description="Helical" evidence="7">
    <location>
        <begin position="184"/>
        <end position="201"/>
    </location>
</feature>
<feature type="transmembrane region" description="Helical" evidence="7">
    <location>
        <begin position="286"/>
        <end position="307"/>
    </location>
</feature>
<evidence type="ECO:0000256" key="7">
    <source>
        <dbReference type="SAM" id="Phobius"/>
    </source>
</evidence>
<feature type="transmembrane region" description="Helical" evidence="7">
    <location>
        <begin position="80"/>
        <end position="107"/>
    </location>
</feature>
<name>A9E471_9FLAO</name>
<dbReference type="GO" id="GO:0005886">
    <property type="term" value="C:plasma membrane"/>
    <property type="evidence" value="ECO:0007669"/>
    <property type="project" value="UniProtKB-SubCell"/>
</dbReference>
<evidence type="ECO:0000256" key="3">
    <source>
        <dbReference type="ARBA" id="ARBA00022475"/>
    </source>
</evidence>
<evidence type="ECO:0000256" key="6">
    <source>
        <dbReference type="ARBA" id="ARBA00023136"/>
    </source>
</evidence>
<dbReference type="SUPFAM" id="SSF103473">
    <property type="entry name" value="MFS general substrate transporter"/>
    <property type="match status" value="1"/>
</dbReference>
<feature type="transmembrane region" description="Helical" evidence="7">
    <location>
        <begin position="32"/>
        <end position="52"/>
    </location>
</feature>
<keyword evidence="5 7" id="KW-1133">Transmembrane helix</keyword>
<comment type="subcellular location">
    <subcellularLocation>
        <location evidence="1">Cell membrane</location>
        <topology evidence="1">Multi-pass membrane protein</topology>
    </subcellularLocation>
</comment>
<dbReference type="GO" id="GO:0022857">
    <property type="term" value="F:transmembrane transporter activity"/>
    <property type="evidence" value="ECO:0007669"/>
    <property type="project" value="InterPro"/>
</dbReference>
<keyword evidence="4 7" id="KW-0812">Transmembrane</keyword>
<feature type="transmembrane region" description="Helical" evidence="7">
    <location>
        <begin position="319"/>
        <end position="339"/>
    </location>
</feature>
<keyword evidence="3" id="KW-1003">Cell membrane</keyword>
<feature type="transmembrane region" description="Helical" evidence="7">
    <location>
        <begin position="57"/>
        <end position="74"/>
    </location>
</feature>
<evidence type="ECO:0000256" key="1">
    <source>
        <dbReference type="ARBA" id="ARBA00004651"/>
    </source>
</evidence>
<dbReference type="PROSITE" id="PS01023">
    <property type="entry name" value="PTR2_2"/>
    <property type="match status" value="1"/>
</dbReference>
<proteinExistence type="predicted"/>
<evidence type="ECO:0000256" key="5">
    <source>
        <dbReference type="ARBA" id="ARBA00022989"/>
    </source>
</evidence>
<evidence type="ECO:0000256" key="2">
    <source>
        <dbReference type="ARBA" id="ARBA00022448"/>
    </source>
</evidence>
<dbReference type="InterPro" id="IPR011701">
    <property type="entry name" value="MFS"/>
</dbReference>
<dbReference type="EC" id="2.7.7.27" evidence="8"/>
<dbReference type="HOGENOM" id="CLU_711306_0_0_10"/>
<feature type="transmembrane region" description="Helical" evidence="7">
    <location>
        <begin position="233"/>
        <end position="250"/>
    </location>
</feature>
<keyword evidence="8" id="KW-0808">Transferase</keyword>
<dbReference type="Pfam" id="PF07690">
    <property type="entry name" value="MFS_1"/>
    <property type="match status" value="1"/>
</dbReference>